<protein>
    <submittedName>
        <fullName evidence="4">Prepilin-type N-terminal cleavage/methylation domain-containing protein</fullName>
    </submittedName>
</protein>
<sequence>MEKHVTAKLKFAANSNENAFTLVEALFALSIFSIIVFLLAPIFQIILDHRDNQIRLQEMEWEVFCSQFKKEIRLSTEAKVESGQLILTKGKDSIIYEKYETNLRRRVNFTGHEVVLQNVSQHAFELLNNAVKVTVKNNLGKEYSVIAFSLVDWKTDP</sequence>
<proteinExistence type="predicted"/>
<feature type="transmembrane region" description="Helical" evidence="3">
    <location>
        <begin position="25"/>
        <end position="47"/>
    </location>
</feature>
<dbReference type="Proteomes" id="UP000623967">
    <property type="component" value="Unassembled WGS sequence"/>
</dbReference>
<accession>A0ABS1TLH9</accession>
<evidence type="ECO:0000313" key="5">
    <source>
        <dbReference type="Proteomes" id="UP000623967"/>
    </source>
</evidence>
<comment type="caution">
    <text evidence="4">The sequence shown here is derived from an EMBL/GenBank/DDBJ whole genome shotgun (WGS) entry which is preliminary data.</text>
</comment>
<keyword evidence="3" id="KW-0472">Membrane</keyword>
<dbReference type="RefSeq" id="WP_202652607.1">
    <property type="nucleotide sequence ID" value="NZ_JAESWB010000025.1"/>
</dbReference>
<evidence type="ECO:0000313" key="4">
    <source>
        <dbReference type="EMBL" id="MBL4951418.1"/>
    </source>
</evidence>
<keyword evidence="5" id="KW-1185">Reference proteome</keyword>
<dbReference type="EMBL" id="JAESWB010000025">
    <property type="protein sequence ID" value="MBL4951418.1"/>
    <property type="molecule type" value="Genomic_DNA"/>
</dbReference>
<dbReference type="InterPro" id="IPR016977">
    <property type="entry name" value="ComGF"/>
</dbReference>
<dbReference type="Pfam" id="PF15980">
    <property type="entry name" value="ComGF"/>
    <property type="match status" value="1"/>
</dbReference>
<dbReference type="InterPro" id="IPR012902">
    <property type="entry name" value="N_methyl_site"/>
</dbReference>
<keyword evidence="3" id="KW-1133">Transmembrane helix</keyword>
<dbReference type="Pfam" id="PF07963">
    <property type="entry name" value="N_methyl"/>
    <property type="match status" value="1"/>
</dbReference>
<dbReference type="NCBIfam" id="NF041002">
    <property type="entry name" value="pilin_ComGF"/>
    <property type="match status" value="1"/>
</dbReference>
<reference evidence="4 5" key="1">
    <citation type="submission" date="2021-01" db="EMBL/GenBank/DDBJ databases">
        <title>Genome public.</title>
        <authorList>
            <person name="Liu C."/>
            <person name="Sun Q."/>
        </authorList>
    </citation>
    <scope>NUCLEOTIDE SEQUENCE [LARGE SCALE GENOMIC DNA]</scope>
    <source>
        <strain evidence="4 5">YIM B02564</strain>
    </source>
</reference>
<evidence type="ECO:0000256" key="3">
    <source>
        <dbReference type="SAM" id="Phobius"/>
    </source>
</evidence>
<evidence type="ECO:0000256" key="2">
    <source>
        <dbReference type="ARBA" id="ARBA00023287"/>
    </source>
</evidence>
<keyword evidence="2" id="KW-0178">Competence</keyword>
<keyword evidence="3" id="KW-0812">Transmembrane</keyword>
<organism evidence="4 5">
    <name type="scientific">Neobacillus paridis</name>
    <dbReference type="NCBI Taxonomy" id="2803862"/>
    <lineage>
        <taxon>Bacteria</taxon>
        <taxon>Bacillati</taxon>
        <taxon>Bacillota</taxon>
        <taxon>Bacilli</taxon>
        <taxon>Bacillales</taxon>
        <taxon>Bacillaceae</taxon>
        <taxon>Neobacillus</taxon>
    </lineage>
</organism>
<comment type="subcellular location">
    <subcellularLocation>
        <location evidence="1">Cell surface</location>
    </subcellularLocation>
</comment>
<gene>
    <name evidence="4" type="ORF">JK635_04075</name>
</gene>
<name>A0ABS1TLH9_9BACI</name>
<evidence type="ECO:0000256" key="1">
    <source>
        <dbReference type="ARBA" id="ARBA00004241"/>
    </source>
</evidence>